<keyword evidence="7" id="KW-1185">Reference proteome</keyword>
<keyword evidence="2 4" id="KW-0479">Metal-binding</keyword>
<dbReference type="Pfam" id="PF00491">
    <property type="entry name" value="Arginase"/>
    <property type="match status" value="1"/>
</dbReference>
<comment type="cofactor">
    <cofactor evidence="4">
        <name>Mn(2+)</name>
        <dbReference type="ChEBI" id="CHEBI:29035"/>
    </cofactor>
    <text evidence="4">Binds 2 manganese ions per subunit.</text>
</comment>
<dbReference type="AlphaFoldDB" id="A0A318KMH5"/>
<dbReference type="PROSITE" id="PS01053">
    <property type="entry name" value="ARGINASE_1"/>
    <property type="match status" value="1"/>
</dbReference>
<evidence type="ECO:0000256" key="5">
    <source>
        <dbReference type="RuleBase" id="RU003684"/>
    </source>
</evidence>
<feature type="binding site" evidence="4">
    <location>
        <position position="206"/>
    </location>
    <ligand>
        <name>Mn(2+)</name>
        <dbReference type="ChEBI" id="CHEBI:29035"/>
        <label>1</label>
    </ligand>
</feature>
<organism evidence="6 7">
    <name type="scientific">Rivihabitans pingtungensis</name>
    <dbReference type="NCBI Taxonomy" id="1054498"/>
    <lineage>
        <taxon>Bacteria</taxon>
        <taxon>Pseudomonadati</taxon>
        <taxon>Pseudomonadota</taxon>
        <taxon>Betaproteobacteria</taxon>
        <taxon>Neisseriales</taxon>
        <taxon>Aquaspirillaceae</taxon>
        <taxon>Rivihabitans</taxon>
    </lineage>
</organism>
<evidence type="ECO:0000313" key="6">
    <source>
        <dbReference type="EMBL" id="PXX79244.1"/>
    </source>
</evidence>
<dbReference type="InterPro" id="IPR020855">
    <property type="entry name" value="Ureohydrolase_Mn_BS"/>
</dbReference>
<dbReference type="GO" id="GO:0033389">
    <property type="term" value="P:putrescine biosynthetic process from arginine, via agmatine"/>
    <property type="evidence" value="ECO:0007669"/>
    <property type="project" value="TreeGrafter"/>
</dbReference>
<evidence type="ECO:0000256" key="1">
    <source>
        <dbReference type="ARBA" id="ARBA00009227"/>
    </source>
</evidence>
<dbReference type="InterPro" id="IPR005925">
    <property type="entry name" value="Agmatinase-rel"/>
</dbReference>
<dbReference type="Proteomes" id="UP000247555">
    <property type="component" value="Unassembled WGS sequence"/>
</dbReference>
<name>A0A318KMH5_9NEIS</name>
<dbReference type="PANTHER" id="PTHR11358">
    <property type="entry name" value="ARGINASE/AGMATINASE"/>
    <property type="match status" value="1"/>
</dbReference>
<dbReference type="PIRSF" id="PIRSF036979">
    <property type="entry name" value="Arginase"/>
    <property type="match status" value="1"/>
</dbReference>
<sequence length="288" mass="31605">MSVVEPRVITVPYEEGAYWRKGAKEGPEAILREAAKIRPFSLASGRRNPYVLADVMGNSPRIEPYAKLRSLDAIEAHVRHILEQGHAPVILGGDHSISLPVIRAMAARYGARQFGVIHFDAHSDTFDEVDGFAYHHGAVFRNIVEEGLVAPEAIFQFGLRGFVRDDGLTFADQHGIRYVLMDDFRRQGCQLAQYCPPDMPYFVSIDIDAVDPAFAPGTGTPVPGGFTSAEMLGLVRQLSAFQLIGLDLVEVAPVYDVANITVLLAAHLLCESLTHLHFVQLATEQVVA</sequence>
<dbReference type="GO" id="GO:0046872">
    <property type="term" value="F:metal ion binding"/>
    <property type="evidence" value="ECO:0007669"/>
    <property type="project" value="UniProtKB-KW"/>
</dbReference>
<dbReference type="GO" id="GO:0008783">
    <property type="term" value="F:agmatinase activity"/>
    <property type="evidence" value="ECO:0007669"/>
    <property type="project" value="TreeGrafter"/>
</dbReference>
<reference evidence="6 7" key="1">
    <citation type="submission" date="2018-05" db="EMBL/GenBank/DDBJ databases">
        <title>Genomic Encyclopedia of Type Strains, Phase IV (KMG-IV): sequencing the most valuable type-strain genomes for metagenomic binning, comparative biology and taxonomic classification.</title>
        <authorList>
            <person name="Goeker M."/>
        </authorList>
    </citation>
    <scope>NUCLEOTIDE SEQUENCE [LARGE SCALE GENOMIC DNA]</scope>
    <source>
        <strain evidence="6 7">DSM 29661</strain>
    </source>
</reference>
<dbReference type="PROSITE" id="PS51409">
    <property type="entry name" value="ARGINASE_2"/>
    <property type="match status" value="1"/>
</dbReference>
<dbReference type="SUPFAM" id="SSF52768">
    <property type="entry name" value="Arginase/deacetylase"/>
    <property type="match status" value="1"/>
</dbReference>
<dbReference type="EMBL" id="QJKI01000008">
    <property type="protein sequence ID" value="PXX79244.1"/>
    <property type="molecule type" value="Genomic_DNA"/>
</dbReference>
<evidence type="ECO:0000256" key="2">
    <source>
        <dbReference type="ARBA" id="ARBA00022723"/>
    </source>
</evidence>
<gene>
    <name evidence="6" type="ORF">DFR34_108140</name>
</gene>
<dbReference type="NCBIfam" id="TIGR01230">
    <property type="entry name" value="agmatinase"/>
    <property type="match status" value="1"/>
</dbReference>
<keyword evidence="4" id="KW-0464">Manganese</keyword>
<evidence type="ECO:0000256" key="4">
    <source>
        <dbReference type="PIRSR" id="PIRSR036979-1"/>
    </source>
</evidence>
<dbReference type="OrthoDB" id="9789727at2"/>
<dbReference type="InterPro" id="IPR006035">
    <property type="entry name" value="Ureohydrolase"/>
</dbReference>
<dbReference type="RefSeq" id="WP_110390689.1">
    <property type="nucleotide sequence ID" value="NZ_QJKI01000008.1"/>
</dbReference>
<feature type="binding site" evidence="4">
    <location>
        <position position="208"/>
    </location>
    <ligand>
        <name>Mn(2+)</name>
        <dbReference type="ChEBI" id="CHEBI:29035"/>
        <label>1</label>
    </ligand>
</feature>
<dbReference type="Gene3D" id="3.40.800.10">
    <property type="entry name" value="Ureohydrolase domain"/>
    <property type="match status" value="1"/>
</dbReference>
<comment type="caution">
    <text evidence="6">The sequence shown here is derived from an EMBL/GenBank/DDBJ whole genome shotgun (WGS) entry which is preliminary data.</text>
</comment>
<feature type="binding site" evidence="4">
    <location>
        <position position="120"/>
    </location>
    <ligand>
        <name>Mn(2+)</name>
        <dbReference type="ChEBI" id="CHEBI:29035"/>
        <label>1</label>
    </ligand>
</feature>
<accession>A0A318KMH5</accession>
<evidence type="ECO:0000313" key="7">
    <source>
        <dbReference type="Proteomes" id="UP000247555"/>
    </source>
</evidence>
<feature type="binding site" evidence="4">
    <location>
        <position position="95"/>
    </location>
    <ligand>
        <name>Mn(2+)</name>
        <dbReference type="ChEBI" id="CHEBI:29035"/>
        <label>1</label>
    </ligand>
</feature>
<keyword evidence="3 5" id="KW-0378">Hydrolase</keyword>
<feature type="binding site" evidence="4">
    <location>
        <position position="124"/>
    </location>
    <ligand>
        <name>Mn(2+)</name>
        <dbReference type="ChEBI" id="CHEBI:29035"/>
        <label>2</label>
    </ligand>
</feature>
<feature type="binding site" evidence="4">
    <location>
        <position position="122"/>
    </location>
    <ligand>
        <name>Mn(2+)</name>
        <dbReference type="ChEBI" id="CHEBI:29035"/>
        <label>1</label>
    </ligand>
</feature>
<evidence type="ECO:0000256" key="3">
    <source>
        <dbReference type="ARBA" id="ARBA00022801"/>
    </source>
</evidence>
<dbReference type="PANTHER" id="PTHR11358:SF26">
    <property type="entry name" value="GUANIDINO ACID HYDROLASE, MITOCHONDRIAL"/>
    <property type="match status" value="1"/>
</dbReference>
<comment type="similarity">
    <text evidence="1">Belongs to the arginase family. Agmatinase subfamily.</text>
</comment>
<protein>
    <submittedName>
        <fullName evidence="6">Agmatinase/proclavaminate amidinohydrolase/guanidinopropionase</fullName>
    </submittedName>
</protein>
<proteinExistence type="inferred from homology"/>
<dbReference type="InterPro" id="IPR023696">
    <property type="entry name" value="Ureohydrolase_dom_sf"/>
</dbReference>